<name>A0A9D4EHW8_DREPO</name>
<protein>
    <submittedName>
        <fullName evidence="1">Uncharacterized protein</fullName>
    </submittedName>
</protein>
<accession>A0A9D4EHW8</accession>
<evidence type="ECO:0000313" key="1">
    <source>
        <dbReference type="EMBL" id="KAH3778841.1"/>
    </source>
</evidence>
<organism evidence="1 2">
    <name type="scientific">Dreissena polymorpha</name>
    <name type="common">Zebra mussel</name>
    <name type="synonym">Mytilus polymorpha</name>
    <dbReference type="NCBI Taxonomy" id="45954"/>
    <lineage>
        <taxon>Eukaryota</taxon>
        <taxon>Metazoa</taxon>
        <taxon>Spiralia</taxon>
        <taxon>Lophotrochozoa</taxon>
        <taxon>Mollusca</taxon>
        <taxon>Bivalvia</taxon>
        <taxon>Autobranchia</taxon>
        <taxon>Heteroconchia</taxon>
        <taxon>Euheterodonta</taxon>
        <taxon>Imparidentia</taxon>
        <taxon>Neoheterodontei</taxon>
        <taxon>Myida</taxon>
        <taxon>Dreissenoidea</taxon>
        <taxon>Dreissenidae</taxon>
        <taxon>Dreissena</taxon>
    </lineage>
</organism>
<dbReference type="Proteomes" id="UP000828390">
    <property type="component" value="Unassembled WGS sequence"/>
</dbReference>
<keyword evidence="2" id="KW-1185">Reference proteome</keyword>
<reference evidence="1" key="1">
    <citation type="journal article" date="2019" name="bioRxiv">
        <title>The Genome of the Zebra Mussel, Dreissena polymorpha: A Resource for Invasive Species Research.</title>
        <authorList>
            <person name="McCartney M.A."/>
            <person name="Auch B."/>
            <person name="Kono T."/>
            <person name="Mallez S."/>
            <person name="Zhang Y."/>
            <person name="Obille A."/>
            <person name="Becker A."/>
            <person name="Abrahante J.E."/>
            <person name="Garbe J."/>
            <person name="Badalamenti J.P."/>
            <person name="Herman A."/>
            <person name="Mangelson H."/>
            <person name="Liachko I."/>
            <person name="Sullivan S."/>
            <person name="Sone E.D."/>
            <person name="Koren S."/>
            <person name="Silverstein K.A.T."/>
            <person name="Beckman K.B."/>
            <person name="Gohl D.M."/>
        </authorList>
    </citation>
    <scope>NUCLEOTIDE SEQUENCE</scope>
    <source>
        <strain evidence="1">Duluth1</strain>
        <tissue evidence="1">Whole animal</tissue>
    </source>
</reference>
<dbReference type="EMBL" id="JAIWYP010000009">
    <property type="protein sequence ID" value="KAH3778841.1"/>
    <property type="molecule type" value="Genomic_DNA"/>
</dbReference>
<comment type="caution">
    <text evidence="1">The sequence shown here is derived from an EMBL/GenBank/DDBJ whole genome shotgun (WGS) entry which is preliminary data.</text>
</comment>
<proteinExistence type="predicted"/>
<gene>
    <name evidence="1" type="ORF">DPMN_180315</name>
</gene>
<evidence type="ECO:0000313" key="2">
    <source>
        <dbReference type="Proteomes" id="UP000828390"/>
    </source>
</evidence>
<reference evidence="1" key="2">
    <citation type="submission" date="2020-11" db="EMBL/GenBank/DDBJ databases">
        <authorList>
            <person name="McCartney M.A."/>
            <person name="Auch B."/>
            <person name="Kono T."/>
            <person name="Mallez S."/>
            <person name="Becker A."/>
            <person name="Gohl D.M."/>
            <person name="Silverstein K.A.T."/>
            <person name="Koren S."/>
            <person name="Bechman K.B."/>
            <person name="Herman A."/>
            <person name="Abrahante J.E."/>
            <person name="Garbe J."/>
        </authorList>
    </citation>
    <scope>NUCLEOTIDE SEQUENCE</scope>
    <source>
        <strain evidence="1">Duluth1</strain>
        <tissue evidence="1">Whole animal</tissue>
    </source>
</reference>
<dbReference type="AlphaFoldDB" id="A0A9D4EHW8"/>
<sequence length="91" mass="9648">MEIIERGCGKLVQSTVEGICEKSINGSPNNKIAAALQLALSQVSNVNVTGEECDGSKTFQLQVPRCGANGRNSCTNCSFLCAFLIIFATCM</sequence>